<comment type="similarity">
    <text evidence="1">Belongs to the FMO family.</text>
</comment>
<dbReference type="SUPFAM" id="SSF51905">
    <property type="entry name" value="FAD/NAD(P)-binding domain"/>
    <property type="match status" value="2"/>
</dbReference>
<dbReference type="RefSeq" id="XP_037216851.1">
    <property type="nucleotide sequence ID" value="XM_037367457.1"/>
</dbReference>
<dbReference type="GeneID" id="59349973"/>
<sequence>MAHFPAPEHILSLSTVCVGVGPGGTTSMVARIVVVNFQGETILDKFVAPTVPVVDYRAAQTGITAWHLSSKDPIPFNVLQSTLAKLFRGKIVVGHSIWEHLSGPLIGLPRYFVRYLHVLSVLGIPHPAVATRDVALYQAHPSSSFAAVPKRAPYSQPDHRPQKTPGLMCRNLSVGIIGSGPSALITAHTLIQDGFSDVQILSRDSTPGGVWSSARVYPDLQINNVHGEYHFTGLNMPATASGRVTGEDMRVYMQNFASQMLDGHIRYQVEVLSIRRDDAASQWFVTVESVSTKQQETLQFSRIVLCTGGCDTPKIPEALSEPAARSANFKGKVIHSKYFAARLPEIEQKTKSIVIVGGGKSAQDMAAYLANRGCNVTVVFEKTDAFLASPSTLPPFIRKSRLLSIMAGHRVLHTRLERFFHTTWLGSCLVWIFWLLLKHASLFAAGITPFSRGPLRPEHFHPLFWSTSVNDEGVPSATGFHALVQQGKIRVVVPARLQGFGKDGVSVVTTDWRSIPADILLLATGYQSSWASLFDEQTARSIGMAPTMLKFPGDEESEAALFPHRLVGAKPQARPAAEKFGRATHIYQGIVPSKNIARRDFAINGAVFTTNIGYTWEVVAHWISSYFLNDPSLRVPATPEQAEEVAKTDEAWMHLRYPDWLHVNESYSSLIAFWTWPQYTDQLLQDMAQNHPVVRTTGSNSSIGSESFEELTASPPGDWGHWASKLCLCLILNIADVTYFILDFPKTCVAIPFSSSNSETHLKTTASTPPGPRRRYDVLFSSLHSAHLSQNRETLSPPKRRAAGWRGLSVDLIRDPAGGGRHSKKQNLSSIWTECDPQGTGSLDRDAFARGMWRIDEELRHAAEVGSLARRTSSRRVGGIR</sequence>
<dbReference type="Gene3D" id="3.30.420.10">
    <property type="entry name" value="Ribonuclease H-like superfamily/Ribonuclease H"/>
    <property type="match status" value="1"/>
</dbReference>
<organism evidence="6 7">
    <name type="scientific">Mycena indigotica</name>
    <dbReference type="NCBI Taxonomy" id="2126181"/>
    <lineage>
        <taxon>Eukaryota</taxon>
        <taxon>Fungi</taxon>
        <taxon>Dikarya</taxon>
        <taxon>Basidiomycota</taxon>
        <taxon>Agaricomycotina</taxon>
        <taxon>Agaricomycetes</taxon>
        <taxon>Agaricomycetidae</taxon>
        <taxon>Agaricales</taxon>
        <taxon>Marasmiineae</taxon>
        <taxon>Mycenaceae</taxon>
        <taxon>Mycena</taxon>
    </lineage>
</organism>
<accession>A0A8H6VZ11</accession>
<dbReference type="InterPro" id="IPR050346">
    <property type="entry name" value="FMO-like"/>
</dbReference>
<dbReference type="SMART" id="SM00479">
    <property type="entry name" value="EXOIII"/>
    <property type="match status" value="1"/>
</dbReference>
<gene>
    <name evidence="6" type="ORF">MIND_01088700</name>
</gene>
<name>A0A8H6VZ11_9AGAR</name>
<evidence type="ECO:0000256" key="2">
    <source>
        <dbReference type="ARBA" id="ARBA00022630"/>
    </source>
</evidence>
<protein>
    <submittedName>
        <fullName evidence="6">FAD/NAD(P)-binding domain-containing protein</fullName>
    </submittedName>
</protein>
<keyword evidence="7" id="KW-1185">Reference proteome</keyword>
<proteinExistence type="inferred from homology"/>
<evidence type="ECO:0000256" key="3">
    <source>
        <dbReference type="ARBA" id="ARBA00022827"/>
    </source>
</evidence>
<keyword evidence="4" id="KW-0560">Oxidoreductase</keyword>
<dbReference type="AlphaFoldDB" id="A0A8H6VZ11"/>
<feature type="domain" description="Exonuclease" evidence="5">
    <location>
        <begin position="9"/>
        <end position="200"/>
    </location>
</feature>
<dbReference type="PANTHER" id="PTHR23023">
    <property type="entry name" value="DIMETHYLANILINE MONOOXYGENASE"/>
    <property type="match status" value="1"/>
</dbReference>
<evidence type="ECO:0000256" key="4">
    <source>
        <dbReference type="ARBA" id="ARBA00023002"/>
    </source>
</evidence>
<dbReference type="InterPro" id="IPR013520">
    <property type="entry name" value="Ribonucl_H"/>
</dbReference>
<dbReference type="Gene3D" id="1.10.238.10">
    <property type="entry name" value="EF-hand"/>
    <property type="match status" value="1"/>
</dbReference>
<dbReference type="GO" id="GO:0003676">
    <property type="term" value="F:nucleic acid binding"/>
    <property type="evidence" value="ECO:0007669"/>
    <property type="project" value="InterPro"/>
</dbReference>
<dbReference type="PRINTS" id="PR00411">
    <property type="entry name" value="PNDRDTASEI"/>
</dbReference>
<keyword evidence="2" id="KW-0285">Flavoprotein</keyword>
<dbReference type="GO" id="GO:0004499">
    <property type="term" value="F:N,N-dimethylaniline monooxygenase activity"/>
    <property type="evidence" value="ECO:0007669"/>
    <property type="project" value="InterPro"/>
</dbReference>
<evidence type="ECO:0000313" key="6">
    <source>
        <dbReference type="EMBL" id="KAF7295488.1"/>
    </source>
</evidence>
<dbReference type="Gene3D" id="3.50.50.60">
    <property type="entry name" value="FAD/NAD(P)-binding domain"/>
    <property type="match status" value="2"/>
</dbReference>
<evidence type="ECO:0000313" key="7">
    <source>
        <dbReference type="Proteomes" id="UP000636479"/>
    </source>
</evidence>
<dbReference type="InterPro" id="IPR012337">
    <property type="entry name" value="RNaseH-like_sf"/>
</dbReference>
<dbReference type="GO" id="GO:0050660">
    <property type="term" value="F:flavin adenine dinucleotide binding"/>
    <property type="evidence" value="ECO:0007669"/>
    <property type="project" value="InterPro"/>
</dbReference>
<dbReference type="GO" id="GO:0050661">
    <property type="term" value="F:NADP binding"/>
    <property type="evidence" value="ECO:0007669"/>
    <property type="project" value="InterPro"/>
</dbReference>
<evidence type="ECO:0000256" key="1">
    <source>
        <dbReference type="ARBA" id="ARBA00009183"/>
    </source>
</evidence>
<reference evidence="6" key="1">
    <citation type="submission" date="2020-05" db="EMBL/GenBank/DDBJ databases">
        <title>Mycena genomes resolve the evolution of fungal bioluminescence.</title>
        <authorList>
            <person name="Tsai I.J."/>
        </authorList>
    </citation>
    <scope>NUCLEOTIDE SEQUENCE</scope>
    <source>
        <strain evidence="6">171206Taipei</strain>
    </source>
</reference>
<dbReference type="Proteomes" id="UP000636479">
    <property type="component" value="Unassembled WGS sequence"/>
</dbReference>
<evidence type="ECO:0000259" key="5">
    <source>
        <dbReference type="SMART" id="SM00479"/>
    </source>
</evidence>
<comment type="caution">
    <text evidence="6">The sequence shown here is derived from an EMBL/GenBank/DDBJ whole genome shotgun (WGS) entry which is preliminary data.</text>
</comment>
<dbReference type="InterPro" id="IPR036188">
    <property type="entry name" value="FAD/NAD-bd_sf"/>
</dbReference>
<dbReference type="OrthoDB" id="2915840at2759"/>
<dbReference type="EMBL" id="JACAZF010000009">
    <property type="protein sequence ID" value="KAF7295488.1"/>
    <property type="molecule type" value="Genomic_DNA"/>
</dbReference>
<dbReference type="Pfam" id="PF00743">
    <property type="entry name" value="FMO-like"/>
    <property type="match status" value="1"/>
</dbReference>
<dbReference type="SUPFAM" id="SSF53098">
    <property type="entry name" value="Ribonuclease H-like"/>
    <property type="match status" value="1"/>
</dbReference>
<dbReference type="InterPro" id="IPR036397">
    <property type="entry name" value="RNaseH_sf"/>
</dbReference>
<dbReference type="InterPro" id="IPR020946">
    <property type="entry name" value="Flavin_mOase-like"/>
</dbReference>
<keyword evidence="3" id="KW-0274">FAD</keyword>